<dbReference type="CDD" id="cd00141">
    <property type="entry name" value="NT_POLXc"/>
    <property type="match status" value="1"/>
</dbReference>
<dbReference type="PRINTS" id="PR00870">
    <property type="entry name" value="DNAPOLXBETA"/>
</dbReference>
<evidence type="ECO:0000256" key="4">
    <source>
        <dbReference type="ARBA" id="ARBA00022763"/>
    </source>
</evidence>
<dbReference type="GO" id="GO:0042578">
    <property type="term" value="F:phosphoric ester hydrolase activity"/>
    <property type="evidence" value="ECO:0007669"/>
    <property type="project" value="TreeGrafter"/>
</dbReference>
<dbReference type="SUPFAM" id="SSF47802">
    <property type="entry name" value="DNA polymerase beta, N-terminal domain-like"/>
    <property type="match status" value="1"/>
</dbReference>
<dbReference type="GO" id="GO:0005829">
    <property type="term" value="C:cytosol"/>
    <property type="evidence" value="ECO:0007669"/>
    <property type="project" value="TreeGrafter"/>
</dbReference>
<comment type="caution">
    <text evidence="10">The sequence shown here is derived from an EMBL/GenBank/DDBJ whole genome shotgun (WGS) entry which is preliminary data.</text>
</comment>
<dbReference type="Gene3D" id="3.30.210.10">
    <property type="entry name" value="DNA polymerase, thumb domain"/>
    <property type="match status" value="1"/>
</dbReference>
<dbReference type="EC" id="2.7.7.7" evidence="1"/>
<dbReference type="Gene3D" id="3.20.20.140">
    <property type="entry name" value="Metal-dependent hydrolases"/>
    <property type="match status" value="1"/>
</dbReference>
<feature type="domain" description="DNA-directed DNA polymerase X" evidence="9">
    <location>
        <begin position="5"/>
        <end position="334"/>
    </location>
</feature>
<sequence>MPIEFTNQQVLKILFQAVAAMEVREEDFFRLNAYKRSLESISQLNEPLVDIWKRGQLEDLPGIGKALAEHLNELFSTGNCAHFDQLKQGLPKGMFGILGLPRVGAKTAYKLASLLGVSTPAELKTACENGLVAGLEGFGAVSEAKILKGIQEWESRASRWLLPRATEAADRYIEYLKSIPEVIQAFPLGSLRRGAETVGDIDLAVAAKNSQKVVNYFIAYPQVKEVVSSGDQKATVILKEGEQVDLMTQAPSAFGSLLVHFTGSKHHNIHLRSLAKERGLSISEYGIKANSKFQIPNSKFQKYFNKKEGRYEFADEESFYEFLGLPWIPPELREDTGEIEAAKENRLPGLVTLSDIKGDLQMHTTWSDGVNSLEEMVKAAVNLNYEYVGITDHAPSISSGGANRVRNLIKSCRREFEHLAKKYPNIKVLFGIECNITAEAQMALPNDLLALFDYVQASIHTSFDQPKNQITKRLMRALNNPFVTCIGHPTGRLIQERLPCQADWPFIFKEAASRDKWLEINAQPNRLDLPAELARQAKDAGVLLTTNTDAHSVPGLASLKYAITTARRAWCEPKNIVNTRSIGELLNLVEKSRNNI</sequence>
<accession>A0A2H0X7S9</accession>
<dbReference type="EMBL" id="PEYW01000012">
    <property type="protein sequence ID" value="PIS20964.1"/>
    <property type="molecule type" value="Genomic_DNA"/>
</dbReference>
<dbReference type="SUPFAM" id="SSF81301">
    <property type="entry name" value="Nucleotidyltransferase"/>
    <property type="match status" value="1"/>
</dbReference>
<keyword evidence="2" id="KW-0808">Transferase</keyword>
<dbReference type="InterPro" id="IPR002008">
    <property type="entry name" value="DNA_pol_X_beta-like"/>
</dbReference>
<dbReference type="Gene3D" id="1.10.150.20">
    <property type="entry name" value="5' to 3' exonuclease, C-terminal subdomain"/>
    <property type="match status" value="1"/>
</dbReference>
<name>A0A2H0X7S9_UNCKA</name>
<dbReference type="Pfam" id="PF14791">
    <property type="entry name" value="DNA_pol_B_thumb"/>
    <property type="match status" value="1"/>
</dbReference>
<dbReference type="InterPro" id="IPR047967">
    <property type="entry name" value="PolX_PHP"/>
</dbReference>
<comment type="catalytic activity">
    <reaction evidence="7">
        <text>DNA(n) + a 2'-deoxyribonucleoside 5'-triphosphate = DNA(n+1) + diphosphate</text>
        <dbReference type="Rhea" id="RHEA:22508"/>
        <dbReference type="Rhea" id="RHEA-COMP:17339"/>
        <dbReference type="Rhea" id="RHEA-COMP:17340"/>
        <dbReference type="ChEBI" id="CHEBI:33019"/>
        <dbReference type="ChEBI" id="CHEBI:61560"/>
        <dbReference type="ChEBI" id="CHEBI:173112"/>
        <dbReference type="EC" id="2.7.7.7"/>
    </reaction>
</comment>
<dbReference type="AlphaFoldDB" id="A0A2H0X7S9"/>
<evidence type="ECO:0000256" key="3">
    <source>
        <dbReference type="ARBA" id="ARBA00022695"/>
    </source>
</evidence>
<dbReference type="NCBIfam" id="NF006375">
    <property type="entry name" value="PRK08609.1"/>
    <property type="match status" value="1"/>
</dbReference>
<dbReference type="PANTHER" id="PTHR36928:SF1">
    <property type="entry name" value="PHOSPHATASE YCDX-RELATED"/>
    <property type="match status" value="1"/>
</dbReference>
<evidence type="ECO:0000313" key="11">
    <source>
        <dbReference type="Proteomes" id="UP000231414"/>
    </source>
</evidence>
<protein>
    <recommendedName>
        <fullName evidence="1">DNA-directed DNA polymerase</fullName>
        <ecNumber evidence="1">2.7.7.7</ecNumber>
    </recommendedName>
</protein>
<dbReference type="Pfam" id="PF14716">
    <property type="entry name" value="HHH_8"/>
    <property type="match status" value="1"/>
</dbReference>
<organism evidence="10 11">
    <name type="scientific">candidate division WWE3 bacterium CG08_land_8_20_14_0_20_43_13</name>
    <dbReference type="NCBI Taxonomy" id="1975087"/>
    <lineage>
        <taxon>Bacteria</taxon>
        <taxon>Katanobacteria</taxon>
    </lineage>
</organism>
<dbReference type="PANTHER" id="PTHR36928">
    <property type="entry name" value="PHOSPHATASE YCDX-RELATED"/>
    <property type="match status" value="1"/>
</dbReference>
<dbReference type="InterPro" id="IPR022311">
    <property type="entry name" value="PolX-like"/>
</dbReference>
<dbReference type="PIRSF" id="PIRSF005047">
    <property type="entry name" value="UCP005047_YshC"/>
    <property type="match status" value="1"/>
</dbReference>
<dbReference type="SUPFAM" id="SSF89550">
    <property type="entry name" value="PHP domain-like"/>
    <property type="match status" value="1"/>
</dbReference>
<gene>
    <name evidence="10" type="ORF">COT52_01090</name>
</gene>
<dbReference type="InterPro" id="IPR016195">
    <property type="entry name" value="Pol/histidinol_Pase-like"/>
</dbReference>
<dbReference type="GO" id="GO:0003887">
    <property type="term" value="F:DNA-directed DNA polymerase activity"/>
    <property type="evidence" value="ECO:0007669"/>
    <property type="project" value="UniProtKB-KW"/>
</dbReference>
<dbReference type="InterPro" id="IPR002054">
    <property type="entry name" value="DNA-dir_DNA_pol_X"/>
</dbReference>
<proteinExistence type="predicted"/>
<keyword evidence="4" id="KW-0227">DNA damage</keyword>
<dbReference type="SMART" id="SM00481">
    <property type="entry name" value="POLIIIAc"/>
    <property type="match status" value="1"/>
</dbReference>
<evidence type="ECO:0000259" key="9">
    <source>
        <dbReference type="SMART" id="SM00483"/>
    </source>
</evidence>
<evidence type="ECO:0000256" key="6">
    <source>
        <dbReference type="ARBA" id="ARBA00023204"/>
    </source>
</evidence>
<dbReference type="InterPro" id="IPR029398">
    <property type="entry name" value="PolB_thumb"/>
</dbReference>
<feature type="domain" description="Polymerase/histidinol phosphatase N-terminal" evidence="8">
    <location>
        <begin position="358"/>
        <end position="438"/>
    </location>
</feature>
<dbReference type="Gene3D" id="1.10.150.110">
    <property type="entry name" value="DNA polymerase beta, N-terminal domain-like"/>
    <property type="match status" value="1"/>
</dbReference>
<dbReference type="InterPro" id="IPR004013">
    <property type="entry name" value="PHP_dom"/>
</dbReference>
<reference evidence="11" key="1">
    <citation type="submission" date="2017-09" db="EMBL/GenBank/DDBJ databases">
        <title>Depth-based differentiation of microbial function through sediment-hosted aquifers and enrichment of novel symbionts in the deep terrestrial subsurface.</title>
        <authorList>
            <person name="Probst A.J."/>
            <person name="Ladd B."/>
            <person name="Jarett J.K."/>
            <person name="Geller-Mcgrath D.E."/>
            <person name="Sieber C.M.K."/>
            <person name="Emerson J.B."/>
            <person name="Anantharaman K."/>
            <person name="Thomas B.C."/>
            <person name="Malmstrom R."/>
            <person name="Stieglmeier M."/>
            <person name="Klingl A."/>
            <person name="Woyke T."/>
            <person name="Ryan C.M."/>
            <person name="Banfield J.F."/>
        </authorList>
    </citation>
    <scope>NUCLEOTIDE SEQUENCE [LARGE SCALE GENOMIC DNA]</scope>
</reference>
<dbReference type="InterPro" id="IPR010996">
    <property type="entry name" value="HHH_MUS81"/>
</dbReference>
<dbReference type="GO" id="GO:0008270">
    <property type="term" value="F:zinc ion binding"/>
    <property type="evidence" value="ECO:0007669"/>
    <property type="project" value="TreeGrafter"/>
</dbReference>
<keyword evidence="3" id="KW-0548">Nucleotidyltransferase</keyword>
<evidence type="ECO:0000259" key="8">
    <source>
        <dbReference type="SMART" id="SM00481"/>
    </source>
</evidence>
<keyword evidence="5" id="KW-0239">DNA-directed DNA polymerase</keyword>
<dbReference type="Pfam" id="PF14520">
    <property type="entry name" value="HHH_5"/>
    <property type="match status" value="1"/>
</dbReference>
<dbReference type="InterPro" id="IPR050243">
    <property type="entry name" value="PHP_phosphatase"/>
</dbReference>
<dbReference type="InterPro" id="IPR027421">
    <property type="entry name" value="DNA_pol_lamdba_lyase_dom_sf"/>
</dbReference>
<dbReference type="GO" id="GO:0006281">
    <property type="term" value="P:DNA repair"/>
    <property type="evidence" value="ECO:0007669"/>
    <property type="project" value="UniProtKB-KW"/>
</dbReference>
<dbReference type="Proteomes" id="UP000231414">
    <property type="component" value="Unassembled WGS sequence"/>
</dbReference>
<evidence type="ECO:0000256" key="7">
    <source>
        <dbReference type="ARBA" id="ARBA00049244"/>
    </source>
</evidence>
<dbReference type="InterPro" id="IPR037160">
    <property type="entry name" value="DNA_Pol_thumb_sf"/>
</dbReference>
<dbReference type="InterPro" id="IPR043519">
    <property type="entry name" value="NT_sf"/>
</dbReference>
<dbReference type="GO" id="GO:0003677">
    <property type="term" value="F:DNA binding"/>
    <property type="evidence" value="ECO:0007669"/>
    <property type="project" value="InterPro"/>
</dbReference>
<dbReference type="Pfam" id="PF02811">
    <property type="entry name" value="PHP"/>
    <property type="match status" value="1"/>
</dbReference>
<evidence type="ECO:0000256" key="1">
    <source>
        <dbReference type="ARBA" id="ARBA00012417"/>
    </source>
</evidence>
<dbReference type="Gene3D" id="3.30.460.10">
    <property type="entry name" value="Beta Polymerase, domain 2"/>
    <property type="match status" value="1"/>
</dbReference>
<dbReference type="SMART" id="SM00483">
    <property type="entry name" value="POLXc"/>
    <property type="match status" value="1"/>
</dbReference>
<evidence type="ECO:0000256" key="5">
    <source>
        <dbReference type="ARBA" id="ARBA00022932"/>
    </source>
</evidence>
<evidence type="ECO:0000256" key="2">
    <source>
        <dbReference type="ARBA" id="ARBA00022679"/>
    </source>
</evidence>
<keyword evidence="6" id="KW-0234">DNA repair</keyword>
<dbReference type="CDD" id="cd07436">
    <property type="entry name" value="PHP_PolX"/>
    <property type="match status" value="1"/>
</dbReference>
<dbReference type="InterPro" id="IPR003141">
    <property type="entry name" value="Pol/His_phosphatase_N"/>
</dbReference>
<evidence type="ECO:0000313" key="10">
    <source>
        <dbReference type="EMBL" id="PIS20964.1"/>
    </source>
</evidence>